<comment type="caution">
    <text evidence="2">The sequence shown here is derived from an EMBL/GenBank/DDBJ whole genome shotgun (WGS) entry which is preliminary data.</text>
</comment>
<dbReference type="FunFam" id="3.40.50.300:FF:001204">
    <property type="entry name" value="Small GTP-binding protein, putative"/>
    <property type="match status" value="1"/>
</dbReference>
<reference evidence="2" key="1">
    <citation type="submission" date="2021-09" db="EMBL/GenBank/DDBJ databases">
        <authorList>
            <consortium name="AG Swart"/>
            <person name="Singh M."/>
            <person name="Singh A."/>
            <person name="Seah K."/>
            <person name="Emmerich C."/>
        </authorList>
    </citation>
    <scope>NUCLEOTIDE SEQUENCE</scope>
    <source>
        <strain evidence="2">ATCC30299</strain>
    </source>
</reference>
<keyword evidence="3" id="KW-1185">Reference proteome</keyword>
<dbReference type="GO" id="GO:0003924">
    <property type="term" value="F:GTPase activity"/>
    <property type="evidence" value="ECO:0007669"/>
    <property type="project" value="InterPro"/>
</dbReference>
<dbReference type="AlphaFoldDB" id="A0AAU9IUG8"/>
<dbReference type="SUPFAM" id="SSF52540">
    <property type="entry name" value="P-loop containing nucleoside triphosphate hydrolases"/>
    <property type="match status" value="1"/>
</dbReference>
<organism evidence="2 3">
    <name type="scientific">Blepharisma stoltei</name>
    <dbReference type="NCBI Taxonomy" id="1481888"/>
    <lineage>
        <taxon>Eukaryota</taxon>
        <taxon>Sar</taxon>
        <taxon>Alveolata</taxon>
        <taxon>Ciliophora</taxon>
        <taxon>Postciliodesmatophora</taxon>
        <taxon>Heterotrichea</taxon>
        <taxon>Heterotrichida</taxon>
        <taxon>Blepharismidae</taxon>
        <taxon>Blepharisma</taxon>
    </lineage>
</organism>
<dbReference type="SMART" id="SM00175">
    <property type="entry name" value="RAB"/>
    <property type="match status" value="1"/>
</dbReference>
<dbReference type="CDD" id="cd00154">
    <property type="entry name" value="Rab"/>
    <property type="match status" value="1"/>
</dbReference>
<dbReference type="Gene3D" id="3.40.50.300">
    <property type="entry name" value="P-loop containing nucleotide triphosphate hydrolases"/>
    <property type="match status" value="1"/>
</dbReference>
<evidence type="ECO:0000313" key="2">
    <source>
        <dbReference type="EMBL" id="CAG9316853.1"/>
    </source>
</evidence>
<evidence type="ECO:0000313" key="3">
    <source>
        <dbReference type="Proteomes" id="UP001162131"/>
    </source>
</evidence>
<proteinExistence type="predicted"/>
<dbReference type="PANTHER" id="PTHR47978">
    <property type="match status" value="1"/>
</dbReference>
<gene>
    <name evidence="2" type="ORF">BSTOLATCC_MIC17486</name>
</gene>
<dbReference type="SMART" id="SM00173">
    <property type="entry name" value="RAS"/>
    <property type="match status" value="1"/>
</dbReference>
<sequence>MCCRSQKRADGSLLNSTLKVESKVVFLGDSGVGKSSLLVRYTRGEFSDAHEVTIGGAFLQSRVDTGDGKVTVLDIWDTAGQERFRALMPLYYRDAAAAVIVYDVGDKRSFERVDYWVNTLKAQVPDCLLYLVGNKADRESKTVGEDIAKAYANEHDMEWFETSAKTALNVDLVFRRVAEGIQKLKGN</sequence>
<dbReference type="InterPro" id="IPR001806">
    <property type="entry name" value="Small_GTPase"/>
</dbReference>
<dbReference type="PROSITE" id="PS51421">
    <property type="entry name" value="RAS"/>
    <property type="match status" value="1"/>
</dbReference>
<evidence type="ECO:0000256" key="1">
    <source>
        <dbReference type="ARBA" id="ARBA00022741"/>
    </source>
</evidence>
<dbReference type="Proteomes" id="UP001162131">
    <property type="component" value="Unassembled WGS sequence"/>
</dbReference>
<dbReference type="InterPro" id="IPR005225">
    <property type="entry name" value="Small_GTP-bd"/>
</dbReference>
<dbReference type="PRINTS" id="PR00449">
    <property type="entry name" value="RASTRNSFRMNG"/>
</dbReference>
<keyword evidence="1" id="KW-0547">Nucleotide-binding</keyword>
<name>A0AAU9IUG8_9CILI</name>
<dbReference type="PROSITE" id="PS51419">
    <property type="entry name" value="RAB"/>
    <property type="match status" value="1"/>
</dbReference>
<accession>A0AAU9IUG8</accession>
<dbReference type="InterPro" id="IPR027417">
    <property type="entry name" value="P-loop_NTPase"/>
</dbReference>
<dbReference type="GO" id="GO:0005525">
    <property type="term" value="F:GTP binding"/>
    <property type="evidence" value="ECO:0007669"/>
    <property type="project" value="InterPro"/>
</dbReference>
<dbReference type="Pfam" id="PF00071">
    <property type="entry name" value="Ras"/>
    <property type="match status" value="1"/>
</dbReference>
<dbReference type="EMBL" id="CAJZBQ010000017">
    <property type="protein sequence ID" value="CAG9316853.1"/>
    <property type="molecule type" value="Genomic_DNA"/>
</dbReference>
<protein>
    <submittedName>
        <fullName evidence="2">Uncharacterized protein</fullName>
    </submittedName>
</protein>
<dbReference type="NCBIfam" id="TIGR00231">
    <property type="entry name" value="small_GTP"/>
    <property type="match status" value="1"/>
</dbReference>
<dbReference type="SMART" id="SM00174">
    <property type="entry name" value="RHO"/>
    <property type="match status" value="1"/>
</dbReference>